<dbReference type="EMBL" id="SJPZ01000001">
    <property type="protein sequence ID" value="TWU65567.1"/>
    <property type="molecule type" value="Genomic_DNA"/>
</dbReference>
<feature type="transmembrane region" description="Helical" evidence="1">
    <location>
        <begin position="27"/>
        <end position="48"/>
    </location>
</feature>
<keyword evidence="1" id="KW-1133">Transmembrane helix</keyword>
<protein>
    <recommendedName>
        <fullName evidence="4">HEAT repeat protein</fullName>
    </recommendedName>
</protein>
<sequence>MTPGEVETIANPFAGPLRNQRRGIRSALVSAFKLVALACVAFAGVLAVQHYSRVWLVHRYTQDLNQLPTDQRIARLLELSTLGGPDRNDAAMPTIVAALTDPEPPFAQAAWRILQQAQDDWALLSPSRSDQKHRQLIRLIGQQADRVPADRTAWAAGLVQTSLDALRRSGKDDDLQINRLALNTLQRLNESGASATVTGDGDTTVEGKITQTAAAPTPLRIVGMSAPLPIGNDWAGNVDDAAPNSIAANTDEAANQPAQASARPIQAQDDTNLQAVAPETVHLKPVGDTPQIVAVAKATPPTSAVQTTSHLVQSPLEAMDIRTVVQFLADPAPETHDLAEAELRRRQWSDSKIELADRLVSGPVSARLELIDWLGSQSKFDPRAWLLLLLDDTDARIRHRVVSVLKTVNDPDVQDRLRKHAASESAPEIRSLILQ</sequence>
<evidence type="ECO:0000313" key="3">
    <source>
        <dbReference type="Proteomes" id="UP000316476"/>
    </source>
</evidence>
<dbReference type="AlphaFoldDB" id="A0A5C6FR62"/>
<proteinExistence type="predicted"/>
<accession>A0A5C6FR62</accession>
<comment type="caution">
    <text evidence="2">The sequence shown here is derived from an EMBL/GenBank/DDBJ whole genome shotgun (WGS) entry which is preliminary data.</text>
</comment>
<evidence type="ECO:0000313" key="2">
    <source>
        <dbReference type="EMBL" id="TWU65567.1"/>
    </source>
</evidence>
<reference evidence="2 3" key="1">
    <citation type="submission" date="2019-02" db="EMBL/GenBank/DDBJ databases">
        <title>Deep-cultivation of Planctomycetes and their phenomic and genomic characterization uncovers novel biology.</title>
        <authorList>
            <person name="Wiegand S."/>
            <person name="Jogler M."/>
            <person name="Boedeker C."/>
            <person name="Pinto D."/>
            <person name="Vollmers J."/>
            <person name="Rivas-Marin E."/>
            <person name="Kohn T."/>
            <person name="Peeters S.H."/>
            <person name="Heuer A."/>
            <person name="Rast P."/>
            <person name="Oberbeckmann S."/>
            <person name="Bunk B."/>
            <person name="Jeske O."/>
            <person name="Meyerdierks A."/>
            <person name="Storesund J.E."/>
            <person name="Kallscheuer N."/>
            <person name="Luecker S."/>
            <person name="Lage O.M."/>
            <person name="Pohl T."/>
            <person name="Merkel B.J."/>
            <person name="Hornburger P."/>
            <person name="Mueller R.-W."/>
            <person name="Bruemmer F."/>
            <person name="Labrenz M."/>
            <person name="Spormann A.M."/>
            <person name="Op Den Camp H."/>
            <person name="Overmann J."/>
            <person name="Amann R."/>
            <person name="Jetten M.S.M."/>
            <person name="Mascher T."/>
            <person name="Medema M.H."/>
            <person name="Devos D.P."/>
            <person name="Kaster A.-K."/>
            <person name="Ovreas L."/>
            <person name="Rohde M."/>
            <person name="Galperin M.Y."/>
            <person name="Jogler C."/>
        </authorList>
    </citation>
    <scope>NUCLEOTIDE SEQUENCE [LARGE SCALE GENOMIC DNA]</scope>
    <source>
        <strain evidence="2 3">V7</strain>
    </source>
</reference>
<organism evidence="2 3">
    <name type="scientific">Crateriforma conspicua</name>
    <dbReference type="NCBI Taxonomy" id="2527996"/>
    <lineage>
        <taxon>Bacteria</taxon>
        <taxon>Pseudomonadati</taxon>
        <taxon>Planctomycetota</taxon>
        <taxon>Planctomycetia</taxon>
        <taxon>Planctomycetales</taxon>
        <taxon>Planctomycetaceae</taxon>
        <taxon>Crateriforma</taxon>
    </lineage>
</organism>
<dbReference type="RefSeq" id="WP_146411752.1">
    <property type="nucleotide sequence ID" value="NZ_SJPZ01000001.1"/>
</dbReference>
<dbReference type="Proteomes" id="UP000316476">
    <property type="component" value="Unassembled WGS sequence"/>
</dbReference>
<evidence type="ECO:0008006" key="4">
    <source>
        <dbReference type="Google" id="ProtNLM"/>
    </source>
</evidence>
<keyword evidence="1" id="KW-0472">Membrane</keyword>
<evidence type="ECO:0000256" key="1">
    <source>
        <dbReference type="SAM" id="Phobius"/>
    </source>
</evidence>
<keyword evidence="1" id="KW-0812">Transmembrane</keyword>
<name>A0A5C6FR62_9PLAN</name>
<dbReference type="OrthoDB" id="281574at2"/>
<gene>
    <name evidence="2" type="ORF">V7x_11150</name>
</gene>